<dbReference type="InParanoid" id="G0NEQ4"/>
<dbReference type="Proteomes" id="UP000008068">
    <property type="component" value="Unassembled WGS sequence"/>
</dbReference>
<feature type="compositionally biased region" description="Basic and acidic residues" evidence="1">
    <location>
        <begin position="201"/>
        <end position="232"/>
    </location>
</feature>
<feature type="region of interest" description="Disordered" evidence="1">
    <location>
        <begin position="1"/>
        <end position="37"/>
    </location>
</feature>
<dbReference type="HOGENOM" id="CLU_1166742_0_0_1"/>
<feature type="compositionally biased region" description="Basic and acidic residues" evidence="1">
    <location>
        <begin position="7"/>
        <end position="26"/>
    </location>
</feature>
<accession>G0NEQ4</accession>
<name>G0NEQ4_CAEBE</name>
<reference evidence="3" key="1">
    <citation type="submission" date="2011-07" db="EMBL/GenBank/DDBJ databases">
        <authorList>
            <consortium name="Caenorhabditis brenneri Sequencing and Analysis Consortium"/>
            <person name="Wilson R.K."/>
        </authorList>
    </citation>
    <scope>NUCLEOTIDE SEQUENCE [LARGE SCALE GENOMIC DNA]</scope>
    <source>
        <strain evidence="3">PB2801</strain>
    </source>
</reference>
<gene>
    <name evidence="2" type="ORF">CAEBREN_08941</name>
</gene>
<proteinExistence type="predicted"/>
<keyword evidence="3" id="KW-1185">Reference proteome</keyword>
<evidence type="ECO:0000313" key="3">
    <source>
        <dbReference type="Proteomes" id="UP000008068"/>
    </source>
</evidence>
<dbReference type="EMBL" id="GL379873">
    <property type="protein sequence ID" value="EGT58827.1"/>
    <property type="molecule type" value="Genomic_DNA"/>
</dbReference>
<sequence length="238" mass="26838">MMVEELAVERSDEIGRSGSKPKDARIRTVSTSSTGYKLTKPRSDNLLNLLSSGGIHRSIPIQNQFRILGSTGFNAEIAKKKMKSGKSERMHHVLHRNYLRSESQILGSPILPPGVWNTRFPKIKPNKKLEKSMNQENVREMGVGGCSKKQQGVATECGKKKRDTTGKKSGMDRKNEFGVFVTEQDGFIVDTKNNDDSIHLYLKDGTDEERKATKEQYDELKKTRPVKNDKIKFSAKKP</sequence>
<evidence type="ECO:0000256" key="1">
    <source>
        <dbReference type="SAM" id="MobiDB-lite"/>
    </source>
</evidence>
<organism evidence="3">
    <name type="scientific">Caenorhabditis brenneri</name>
    <name type="common">Nematode worm</name>
    <dbReference type="NCBI Taxonomy" id="135651"/>
    <lineage>
        <taxon>Eukaryota</taxon>
        <taxon>Metazoa</taxon>
        <taxon>Ecdysozoa</taxon>
        <taxon>Nematoda</taxon>
        <taxon>Chromadorea</taxon>
        <taxon>Rhabditida</taxon>
        <taxon>Rhabditina</taxon>
        <taxon>Rhabditomorpha</taxon>
        <taxon>Rhabditoidea</taxon>
        <taxon>Rhabditidae</taxon>
        <taxon>Peloderinae</taxon>
        <taxon>Caenorhabditis</taxon>
    </lineage>
</organism>
<feature type="region of interest" description="Disordered" evidence="1">
    <location>
        <begin position="201"/>
        <end position="238"/>
    </location>
</feature>
<evidence type="ECO:0000313" key="2">
    <source>
        <dbReference type="EMBL" id="EGT58827.1"/>
    </source>
</evidence>
<dbReference type="AlphaFoldDB" id="G0NEQ4"/>
<protein>
    <submittedName>
        <fullName evidence="2">Uncharacterized protein</fullName>
    </submittedName>
</protein>